<keyword evidence="2" id="KW-1185">Reference proteome</keyword>
<gene>
    <name evidence="1" type="ORF">N8T08_001007</name>
</gene>
<dbReference type="EMBL" id="JAOPJF010000011">
    <property type="protein sequence ID" value="KAK1147663.1"/>
    <property type="molecule type" value="Genomic_DNA"/>
</dbReference>
<comment type="caution">
    <text evidence="1">The sequence shown here is derived from an EMBL/GenBank/DDBJ whole genome shotgun (WGS) entry which is preliminary data.</text>
</comment>
<name>A0ACC3BAH0_9EURO</name>
<accession>A0ACC3BAH0</accession>
<protein>
    <submittedName>
        <fullName evidence="1">Uncharacterized protein</fullName>
    </submittedName>
</protein>
<sequence>MEHPAFPAHLDQLSPPESVASPTCDIGSDDVVHEADLGNDAMRLPERIAGLAHLVSQNTRLSSDDSTTLHQHLDSIESLLDPRPRLTEEVAKCRPPGSQSGATKQLPGNPPAPPSPTTDPGRSVNDISQAQLSAVLSEVTALGAELCQRRKESSHIYDRFTRECQAQAQRISDLEEEMDELKADIIEGSAEREALDGTVRGFENWIDGWQRQYDEAVAKRSTHIARQRRWMKRRTDDPTQSNTEVLLEGISAWMRGWEDAQEGFRSREEERRLRREGRRHVPAETDKGKSPVP</sequence>
<evidence type="ECO:0000313" key="1">
    <source>
        <dbReference type="EMBL" id="KAK1147663.1"/>
    </source>
</evidence>
<dbReference type="Proteomes" id="UP001177260">
    <property type="component" value="Unassembled WGS sequence"/>
</dbReference>
<organism evidence="1 2">
    <name type="scientific">Aspergillus melleus</name>
    <dbReference type="NCBI Taxonomy" id="138277"/>
    <lineage>
        <taxon>Eukaryota</taxon>
        <taxon>Fungi</taxon>
        <taxon>Dikarya</taxon>
        <taxon>Ascomycota</taxon>
        <taxon>Pezizomycotina</taxon>
        <taxon>Eurotiomycetes</taxon>
        <taxon>Eurotiomycetidae</taxon>
        <taxon>Eurotiales</taxon>
        <taxon>Aspergillaceae</taxon>
        <taxon>Aspergillus</taxon>
        <taxon>Aspergillus subgen. Circumdati</taxon>
    </lineage>
</organism>
<evidence type="ECO:0000313" key="2">
    <source>
        <dbReference type="Proteomes" id="UP001177260"/>
    </source>
</evidence>
<proteinExistence type="predicted"/>
<reference evidence="1 2" key="1">
    <citation type="journal article" date="2023" name="ACS Omega">
        <title>Identification of the Neoaspergillic Acid Biosynthesis Gene Cluster by Establishing an In Vitro CRISPR-Ribonucleoprotein Genetic System in Aspergillus melleus.</title>
        <authorList>
            <person name="Yuan B."/>
            <person name="Grau M.F."/>
            <person name="Murata R.M."/>
            <person name="Torok T."/>
            <person name="Venkateswaran K."/>
            <person name="Stajich J.E."/>
            <person name="Wang C.C.C."/>
        </authorList>
    </citation>
    <scope>NUCLEOTIDE SEQUENCE [LARGE SCALE GENOMIC DNA]</scope>
    <source>
        <strain evidence="1 2">IMV 1140</strain>
    </source>
</reference>